<dbReference type="Proteomes" id="UP001197214">
    <property type="component" value="Unassembled WGS sequence"/>
</dbReference>
<evidence type="ECO:0000313" key="1">
    <source>
        <dbReference type="EMBL" id="MBW4332246.1"/>
    </source>
</evidence>
<sequence length="251" mass="27703">AKLVRERPVVADPAQPQRELVVGHRTKSCSKQEMKVRKGRAARASNDGAIVHRRNASAARAVAPPRRHVRRARTGMAPSKTTCRRHFRGLLEAPLLPCLTPSPLSRRHILSHVRYLFYRSCFPDSNSGARHMSIRIKPCSDARLRLSGDVETVLYLSPKAVRDGFAIAVSHGTLLRGSYDSERDECSFSVDVEGAGLIAIARETRGDVVDLGWRIDWISVAAGADALCPAGASDDDLQQEFRFADKERRAA</sequence>
<dbReference type="EMBL" id="JAHWZX010000021">
    <property type="protein sequence ID" value="MBW4332246.1"/>
    <property type="molecule type" value="Genomic_DNA"/>
</dbReference>
<dbReference type="RefSeq" id="WP_219239368.1">
    <property type="nucleotide sequence ID" value="NZ_JAHWZX010000021.1"/>
</dbReference>
<gene>
    <name evidence="1" type="ORF">KY084_15405</name>
</gene>
<protein>
    <submittedName>
        <fullName evidence="1">Uncharacterized protein</fullName>
    </submittedName>
</protein>
<evidence type="ECO:0000313" key="2">
    <source>
        <dbReference type="Proteomes" id="UP001197214"/>
    </source>
</evidence>
<organism evidence="1 2">
    <name type="scientific">Stakelama flava</name>
    <dbReference type="NCBI Taxonomy" id="2860338"/>
    <lineage>
        <taxon>Bacteria</taxon>
        <taxon>Pseudomonadati</taxon>
        <taxon>Pseudomonadota</taxon>
        <taxon>Alphaproteobacteria</taxon>
        <taxon>Sphingomonadales</taxon>
        <taxon>Sphingomonadaceae</taxon>
        <taxon>Stakelama</taxon>
    </lineage>
</organism>
<feature type="non-terminal residue" evidence="1">
    <location>
        <position position="1"/>
    </location>
</feature>
<comment type="caution">
    <text evidence="1">The sequence shown here is derived from an EMBL/GenBank/DDBJ whole genome shotgun (WGS) entry which is preliminary data.</text>
</comment>
<proteinExistence type="predicted"/>
<name>A0ABS6XPZ3_9SPHN</name>
<reference evidence="1 2" key="1">
    <citation type="submission" date="2021-07" db="EMBL/GenBank/DDBJ databases">
        <title>Stakelama flava sp. nov., a novel endophytic bacterium isolated from branch of Kandelia candel.</title>
        <authorList>
            <person name="Tuo L."/>
        </authorList>
    </citation>
    <scope>NUCLEOTIDE SEQUENCE [LARGE SCALE GENOMIC DNA]</scope>
    <source>
        <strain evidence="1 2">CBK3Z-3</strain>
    </source>
</reference>
<keyword evidence="2" id="KW-1185">Reference proteome</keyword>
<accession>A0ABS6XPZ3</accession>